<evidence type="ECO:0000256" key="6">
    <source>
        <dbReference type="ARBA" id="ARBA00023136"/>
    </source>
</evidence>
<dbReference type="Pfam" id="PF02010">
    <property type="entry name" value="REJ"/>
    <property type="match status" value="1"/>
</dbReference>
<dbReference type="EMBL" id="CAWYQH010000108">
    <property type="protein sequence ID" value="CAK8688346.1"/>
    <property type="molecule type" value="Genomic_DNA"/>
</dbReference>
<feature type="compositionally biased region" description="Basic and acidic residues" evidence="9">
    <location>
        <begin position="1839"/>
        <end position="1857"/>
    </location>
</feature>
<dbReference type="PANTHER" id="PTHR10877:SF150">
    <property type="entry name" value="REJ DOMAIN-CONTAINING PROTEIN"/>
    <property type="match status" value="1"/>
</dbReference>
<evidence type="ECO:0000256" key="1">
    <source>
        <dbReference type="ARBA" id="ARBA00004141"/>
    </source>
</evidence>
<proteinExistence type="inferred from homology"/>
<evidence type="ECO:0000256" key="5">
    <source>
        <dbReference type="ARBA" id="ARBA00022989"/>
    </source>
</evidence>
<feature type="signal peptide" evidence="11">
    <location>
        <begin position="1"/>
        <end position="18"/>
    </location>
</feature>
<evidence type="ECO:0000256" key="7">
    <source>
        <dbReference type="ARBA" id="ARBA00023180"/>
    </source>
</evidence>
<feature type="compositionally biased region" description="Basic residues" evidence="9">
    <location>
        <begin position="2092"/>
        <end position="2105"/>
    </location>
</feature>
<evidence type="ECO:0000256" key="4">
    <source>
        <dbReference type="ARBA" id="ARBA00022729"/>
    </source>
</evidence>
<feature type="transmembrane region" description="Helical" evidence="10">
    <location>
        <begin position="2409"/>
        <end position="2427"/>
    </location>
</feature>
<comment type="similarity">
    <text evidence="2">Belongs to the polycystin family.</text>
</comment>
<evidence type="ECO:0000256" key="11">
    <source>
        <dbReference type="SAM" id="SignalP"/>
    </source>
</evidence>
<feature type="compositionally biased region" description="Basic and acidic residues" evidence="9">
    <location>
        <begin position="2115"/>
        <end position="2125"/>
    </location>
</feature>
<feature type="region of interest" description="Disordered" evidence="9">
    <location>
        <begin position="1750"/>
        <end position="1784"/>
    </location>
</feature>
<feature type="transmembrane region" description="Helical" evidence="10">
    <location>
        <begin position="2663"/>
        <end position="2684"/>
    </location>
</feature>
<feature type="region of interest" description="Disordered" evidence="9">
    <location>
        <begin position="2170"/>
        <end position="2229"/>
    </location>
</feature>
<feature type="transmembrane region" description="Helical" evidence="10">
    <location>
        <begin position="1678"/>
        <end position="1699"/>
    </location>
</feature>
<dbReference type="PRINTS" id="PR01433">
    <property type="entry name" value="POLYCYSTIN2"/>
</dbReference>
<feature type="transmembrane region" description="Helical" evidence="10">
    <location>
        <begin position="2784"/>
        <end position="2808"/>
    </location>
</feature>
<dbReference type="Pfam" id="PF20519">
    <property type="entry name" value="Polycystin_dom"/>
    <property type="match status" value="1"/>
</dbReference>
<feature type="compositionally biased region" description="Basic and acidic residues" evidence="9">
    <location>
        <begin position="2060"/>
        <end position="2069"/>
    </location>
</feature>
<gene>
    <name evidence="13" type="ORF">CVLEPA_LOCUS20368</name>
</gene>
<dbReference type="InterPro" id="IPR002859">
    <property type="entry name" value="PKD/REJ-like"/>
</dbReference>
<evidence type="ECO:0000313" key="14">
    <source>
        <dbReference type="Proteomes" id="UP001642483"/>
    </source>
</evidence>
<comment type="caution">
    <text evidence="13">The sequence shown here is derived from an EMBL/GenBank/DDBJ whole genome shotgun (WGS) entry which is preliminary data.</text>
</comment>
<feature type="region of interest" description="Disordered" evidence="9">
    <location>
        <begin position="1826"/>
        <end position="1873"/>
    </location>
</feature>
<evidence type="ECO:0000313" key="13">
    <source>
        <dbReference type="EMBL" id="CAK8688346.1"/>
    </source>
</evidence>
<dbReference type="InterPro" id="IPR051223">
    <property type="entry name" value="Polycystin"/>
</dbReference>
<dbReference type="Pfam" id="PF08016">
    <property type="entry name" value="PKD_channel"/>
    <property type="match status" value="1"/>
</dbReference>
<comment type="caution">
    <text evidence="8">Lacks conserved residue(s) required for the propagation of feature annotation.</text>
</comment>
<feature type="compositionally biased region" description="Basic and acidic residues" evidence="9">
    <location>
        <begin position="2136"/>
        <end position="2148"/>
    </location>
</feature>
<dbReference type="Proteomes" id="UP001642483">
    <property type="component" value="Unassembled WGS sequence"/>
</dbReference>
<evidence type="ECO:0000259" key="12">
    <source>
        <dbReference type="PROSITE" id="PS50095"/>
    </source>
</evidence>
<evidence type="ECO:0000256" key="2">
    <source>
        <dbReference type="ARBA" id="ARBA00007200"/>
    </source>
</evidence>
<keyword evidence="4 11" id="KW-0732">Signal</keyword>
<protein>
    <recommendedName>
        <fullName evidence="12">PLAT domain-containing protein</fullName>
    </recommendedName>
</protein>
<dbReference type="InterPro" id="IPR046791">
    <property type="entry name" value="Polycystin_dom"/>
</dbReference>
<dbReference type="PANTHER" id="PTHR10877">
    <property type="entry name" value="POLYCYSTIN FAMILY MEMBER"/>
    <property type="match status" value="1"/>
</dbReference>
<organism evidence="13 14">
    <name type="scientific">Clavelina lepadiformis</name>
    <name type="common">Light-bulb sea squirt</name>
    <name type="synonym">Ascidia lepadiformis</name>
    <dbReference type="NCBI Taxonomy" id="159417"/>
    <lineage>
        <taxon>Eukaryota</taxon>
        <taxon>Metazoa</taxon>
        <taxon>Chordata</taxon>
        <taxon>Tunicata</taxon>
        <taxon>Ascidiacea</taxon>
        <taxon>Aplousobranchia</taxon>
        <taxon>Clavelinidae</taxon>
        <taxon>Clavelina</taxon>
    </lineage>
</organism>
<evidence type="ECO:0000256" key="8">
    <source>
        <dbReference type="PROSITE-ProRule" id="PRU00152"/>
    </source>
</evidence>
<dbReference type="InterPro" id="IPR013122">
    <property type="entry name" value="PKD1_2_channel"/>
</dbReference>
<feature type="transmembrane region" description="Helical" evidence="10">
    <location>
        <begin position="2847"/>
        <end position="2872"/>
    </location>
</feature>
<feature type="transmembrane region" description="Helical" evidence="10">
    <location>
        <begin position="2696"/>
        <end position="2714"/>
    </location>
</feature>
<keyword evidence="7" id="KW-0325">Glycoprotein</keyword>
<dbReference type="PROSITE" id="PS50095">
    <property type="entry name" value="PLAT"/>
    <property type="match status" value="1"/>
</dbReference>
<dbReference type="SUPFAM" id="SSF49723">
    <property type="entry name" value="Lipase/lipooxygenase domain (PLAT/LH2 domain)"/>
    <property type="match status" value="1"/>
</dbReference>
<keyword evidence="6 10" id="KW-0472">Membrane</keyword>
<feature type="transmembrane region" description="Helical" evidence="10">
    <location>
        <begin position="1478"/>
        <end position="1497"/>
    </location>
</feature>
<feature type="region of interest" description="Disordered" evidence="9">
    <location>
        <begin position="1891"/>
        <end position="1910"/>
    </location>
</feature>
<keyword evidence="3 10" id="KW-0812">Transmembrane</keyword>
<dbReference type="InterPro" id="IPR036392">
    <property type="entry name" value="PLAT/LH2_dom_sf"/>
</dbReference>
<dbReference type="InterPro" id="IPR001024">
    <property type="entry name" value="PLAT/LH2_dom"/>
</dbReference>
<dbReference type="SMART" id="SM00308">
    <property type="entry name" value="LH2"/>
    <property type="match status" value="1"/>
</dbReference>
<feature type="transmembrane region" description="Helical" evidence="10">
    <location>
        <begin position="2734"/>
        <end position="2763"/>
    </location>
</feature>
<evidence type="ECO:0000256" key="3">
    <source>
        <dbReference type="ARBA" id="ARBA00022692"/>
    </source>
</evidence>
<feature type="chain" id="PRO_5045588123" description="PLAT domain-containing protein" evidence="11">
    <location>
        <begin position="19"/>
        <end position="2920"/>
    </location>
</feature>
<sequence length="2920" mass="334492">MKFLTIVVTIMFWFVGGGQYPKFSSGQLTLCLANHLRQNAWNRFDMTLLQVKSDNIIIKKINVNEITVCQTNYGCSMVLRNVSGKIVFPATEECDNNTVLPDIREWEISLREGEFAYLQFDESSLNCLHGILIIKKSSGKQNSFICEPDKPGNYLFKEDFEISMERFTVNCSLAHISFSYFRFDFHLTMSNRHIQLGQSVRVTAKLTGADGWQEPLNCSLEYDGMFAQTLISMSTSIFAAKHFRYPKSYLIYARCGIHEGSEAFETPKTYLYAECGLSHSSLRVFHKELSLVYLNQVEILFHHRYCFPISYSLLLNDVIIAQNQTQQVFSKTKFLSQVFEEVNFNINSSSQQLTGSGIHDVTLLLQNNVSSVLYPTTVTFNEEIKDFKVTVKEYVGFHPHYFIINATVSHGAPINLTIEIKSVKSNFSHFNNSLFCPRHCHSMVAEATLSLPGMYKVETIATNSVSLSSSSLAQFEALPQIYNVYISSLKPIPSYSRNYVYAFVRGDIGDYMMTIYLQGRPENHSFTISKLEYDHKDLPSLPFDAKFYKLIKVERVLYHIGMQQVTGFIRNSKQSFPFVGWVDVLETSSCLENLRIRDGNYRGGFEKPLKVFDYLTFSVDFKFTCKNMSEVRYKWLVFPVATDLDMATYTYEVEYEKESFEPELIIRADTLSPGLYVIKVKVTSENVTSDVLEGKLKDYTLIEIPMKKLYFVILGGNVLQTDNNMTVLRFESSVDHNKYHQHINYNWFCSIKQEELPTRTVMGKIQRKDSCFDWHTLWVTSGHVMEISMNELRQSEHYYIRLIISGPHYDATYADQKVVVQARPAPIVNLKCWSNCEKYFSPHLSIILQLECDDCLRRKWTLSPNPGHQLPLCEDQEFCKLNASLLILSSNVTGTGYNIHGENSSVTIFLNALSSHGGGSCIVLPSMGSAYTTKFNVTCAGYIEGKYQLMYKFFLQDKGHRYLLQYGFDPVLYDIILPPGRSSNDVTIVIEICTPDQSCVEENLSVTVVDNYDVNDDVINELDAAFLSNNLQKIAQFVLVLSSTNKLNQSKRKEIISKMAKYPMLSLEPVKQVADVISHVTNNPKILEESQLQDVQDILDRVESFVPFSASRYDDVNSIVRSCMTTTSQLMRLVRFYPFKNEENLRMNRLGKLLMASLTPGEVAISFETKSVEGRMIKLNNHFMNPFDANTSFVQLSNLQSLITDDVINIEIFRYNSTSANFSPFDLKVDSVTSVSITTGWRDELPISKEIAKNLKLEFSLPQQPDKSKIWLRVKSECDGSACRSTAIGSAFINVEGDSSGAMEATILNIVVGNIEGRVKKLKMFLTLVGQVITMARKEFDKEATHYRWTTKAPFVGFGSYNVTIRADLGPGYYRAGTITSAVFSVWALQCLHWFDAKNGWKDSLCKAHEDTVSGTVMCQCGHYPVTRVVWTQGHKRSTDDFTRAPSLLASKLLVFPNKLDYNEISSNMWQRFLENPIVFSMLFVLYSLYGLGLIWARSKDRQVEAEDLCVEVPDNSPFDKYRYIVTIFTGSRRNSGTSAIVCLRLVGNMATSSAHVIQHYTKILNRGSVKSFLITTSECLGDITAIRLWNDNGGHSPEWFLQRVVVRDLEKNHCWFFLCNRWFKHVIDHVVPAARTKDLHNTSTLFPLRLENHLRDRYLWYAFYGMRPWQRHVMGRIEMLSCCLMITLMIMLTALMFHGNNHAQQGLLLAVGNYTFQWWHVAVGIESALLSSPATFLITTMFRRSQRPHKSLQTDLKSVDDEESNVNDEQNPVSHHPSVADGSKEENLKLELFPQQLPVENKTHLRVKPNRETCVVEVTDTSQHVMSEDRRVHHHQRKEATGKMNQNERRKLNKESPKKHHRGERNSIVASKIHHKERLKWVKELLLRKQHRGESKSHRGVKPHGENPAIEVAGTSQQALSEKHQVHHHQRKESNNELDKKVRRKLKKESPEKDHRGESKIFPRVKHHGAFEVADTSRHVLSEEHPVNHHQRKGASDDINRKPRQMLVKEFPKKQHRGEKSSKSHQGLKPHGANPAFEVAETSRHDLSEDRRVYHHQRKEANDKMDKRERRKLKKEFLNKHLRGDSDGFRRKSHQTGKRRHKHSIIVTKTARHVSSEGHSKHDAISQPQPSSGRVRFEEESSDDLKPPMRKIFLSSIVRDKDQSSTSSAAFVTSLSMPPRSSSIAMTSSQEPSTSSFVGMTSSQVPSTSSFVGMTSSQEPSTSSFVTEQVTPSARSHLAGQRVAVSGTGAHRGIAFVENDPNTGDSRVLPHFFIYIAWILLVATVLTSTVLCALYGMSYGIETCKEWLVSVSVAFLQSVIILEPLKEVLIAYVKVVNNPKLDLRDWIPPLPPSVTPRSHSGDCGEIKRRQDEERSRNRIYRPPSQLRVEITLQDIEEKIRTKRKIKNISLHLIFLVLLFIVTFGQTDRNSFQFGKTVQNMLLDGHRKMSSANDVYNWVEFSLADKFSIGRLTHFPDNQLVILTPPTLRQKRVIKGTSCVHSDSAFKYGLSDTNQCKLHYENQFQEKRTHGPTWSRPPTHATKPSHDVYESCWKYSTSNSSWLSSYIGDLALFYNPGGYYVTISKLANETRDQVHYLRRFGWIDGYTRFLMLETVLYNVPHRIYCVTMVAIEISNTGNYVVKPQLMFMRSHHVERAWDVAVQVALYGILVLVLYHLVEVASGFLEEGFRFLKNLWNVLLLIILMTSTLVVGLYLSRVTYTDQALQAFRNNMKSFHLYLMAAFTDYLTKCLLSICTFFTMLYTVKVMEGHPIFDLMHATIHRAKLEVLGLSLYIFFLYIAFCHVGLVLFGRSKDFSSVSKAMQSVVGFSMEAFTSTNLLRAYPMRGSIFLLLILFIFIKIFVNFFAAVLENTFRELKLLRRERLTRQHLMSFGRKHIRTVFTIRDEISERFRKLRSKRKVE</sequence>
<feature type="region of interest" description="Disordered" evidence="9">
    <location>
        <begin position="2084"/>
        <end position="2149"/>
    </location>
</feature>
<keyword evidence="5 10" id="KW-1133">Transmembrane helix</keyword>
<feature type="region of interest" description="Disordered" evidence="9">
    <location>
        <begin position="2353"/>
        <end position="2377"/>
    </location>
</feature>
<feature type="domain" description="PLAT" evidence="12">
    <location>
        <begin position="1522"/>
        <end position="1638"/>
    </location>
</feature>
<comment type="subcellular location">
    <subcellularLocation>
        <location evidence="1">Membrane</location>
        <topology evidence="1">Multi-pass membrane protein</topology>
    </subcellularLocation>
</comment>
<evidence type="ECO:0000256" key="10">
    <source>
        <dbReference type="SAM" id="Phobius"/>
    </source>
</evidence>
<feature type="region of interest" description="Disordered" evidence="9">
    <location>
        <begin position="1918"/>
        <end position="1962"/>
    </location>
</feature>
<dbReference type="Gene3D" id="2.60.60.20">
    <property type="entry name" value="PLAT/LH2 domain"/>
    <property type="match status" value="1"/>
</dbReference>
<accession>A0ABP0G959</accession>
<dbReference type="InterPro" id="IPR003915">
    <property type="entry name" value="PKD_2"/>
</dbReference>
<dbReference type="Pfam" id="PF01477">
    <property type="entry name" value="PLAT"/>
    <property type="match status" value="1"/>
</dbReference>
<feature type="region of interest" description="Disordered" evidence="9">
    <location>
        <begin position="1981"/>
        <end position="2072"/>
    </location>
</feature>
<name>A0ABP0G959_CLALP</name>
<keyword evidence="14" id="KW-1185">Reference proteome</keyword>
<feature type="transmembrane region" description="Helical" evidence="10">
    <location>
        <begin position="2273"/>
        <end position="2302"/>
    </location>
</feature>
<feature type="compositionally biased region" description="Basic and acidic residues" evidence="9">
    <location>
        <begin position="2042"/>
        <end position="2053"/>
    </location>
</feature>
<feature type="compositionally biased region" description="Basic and acidic residues" evidence="9">
    <location>
        <begin position="2011"/>
        <end position="2023"/>
    </location>
</feature>
<reference evidence="13 14" key="1">
    <citation type="submission" date="2024-02" db="EMBL/GenBank/DDBJ databases">
        <authorList>
            <person name="Daric V."/>
            <person name="Darras S."/>
        </authorList>
    </citation>
    <scope>NUCLEOTIDE SEQUENCE [LARGE SCALE GENOMIC DNA]</scope>
</reference>
<evidence type="ECO:0000256" key="9">
    <source>
        <dbReference type="SAM" id="MobiDB-lite"/>
    </source>
</evidence>
<feature type="compositionally biased region" description="Basic and acidic residues" evidence="9">
    <location>
        <begin position="1949"/>
        <end position="1962"/>
    </location>
</feature>
<feature type="compositionally biased region" description="Basic and acidic residues" evidence="9">
    <location>
        <begin position="2360"/>
        <end position="2377"/>
    </location>
</feature>